<reference evidence="5" key="1">
    <citation type="submission" date="2014-07" db="EMBL/GenBank/DDBJ databases">
        <authorList>
            <person name="Hornung V.Bastian."/>
        </authorList>
    </citation>
    <scope>NUCLEOTIDE SEQUENCE</scope>
    <source>
        <strain evidence="5">PCE-S</strain>
    </source>
</reference>
<dbReference type="InterPro" id="IPR052172">
    <property type="entry name" value="UxaA_altronate/galactarate_dh"/>
</dbReference>
<keyword evidence="2 5" id="KW-0456">Lyase</keyword>
<dbReference type="GO" id="GO:0019698">
    <property type="term" value="P:D-galacturonate catabolic process"/>
    <property type="evidence" value="ECO:0007669"/>
    <property type="project" value="TreeGrafter"/>
</dbReference>
<organism evidence="5">
    <name type="scientific">Desulfitobacterium hafniense</name>
    <name type="common">Desulfitobacterium frappieri</name>
    <dbReference type="NCBI Taxonomy" id="49338"/>
    <lineage>
        <taxon>Bacteria</taxon>
        <taxon>Bacillati</taxon>
        <taxon>Bacillota</taxon>
        <taxon>Clostridia</taxon>
        <taxon>Eubacteriales</taxon>
        <taxon>Desulfitobacteriaceae</taxon>
        <taxon>Desulfitobacterium</taxon>
    </lineage>
</organism>
<sequence length="385" mass="40138">MNLWGFRRPDGLFGIRNHLLILPTSVCATTVAANIAAQVPGAVAIANQHGCCQLGADYEQTLRTLIGIGRNPNVGAVLVVGLGCEGIPILHTAEEIAKSGKPVQSLIIQEHGGTLKTTALGVQIAAQMARTLSMLKREEAPLSELSLGVECGGSDFTSGLAANPAAGTASDLVVKAGGTAMLSETTEFIGAEHVLAKRAKSPEVAAKLLGIVKETELRARQLHVDLRDGQPTPGNIAGGISSIEEKSLGCIYKAGHSTIQDILAYGEAPQGKGLYVMDTPGQDVESMVGMLAGGIQIIVFTTGRGTPTGSPIAPVIKVTANADTYLNMADNIDLDLSPILSGAETIEDSGRRIFKEIIEVANGKLTKSESLGHQEFGIFRIGPTF</sequence>
<evidence type="ECO:0000259" key="3">
    <source>
        <dbReference type="Pfam" id="PF04295"/>
    </source>
</evidence>
<protein>
    <submittedName>
        <fullName evidence="5">(2R)-sulfolactate sulfo-lyase subunit beta</fullName>
    </submittedName>
</protein>
<dbReference type="PANTHER" id="PTHR30536">
    <property type="entry name" value="ALTRONATE/GALACTARATE DEHYDRATASE"/>
    <property type="match status" value="1"/>
</dbReference>
<evidence type="ECO:0000256" key="2">
    <source>
        <dbReference type="ARBA" id="ARBA00023239"/>
    </source>
</evidence>
<dbReference type="GO" id="GO:0016829">
    <property type="term" value="F:lyase activity"/>
    <property type="evidence" value="ECO:0007669"/>
    <property type="project" value="UniProtKB-KW"/>
</dbReference>
<accession>A0A098AZZ7</accession>
<dbReference type="AlphaFoldDB" id="A0A098AZZ7"/>
<name>A0A098AZZ7_DESHA</name>
<dbReference type="InterPro" id="IPR007392">
    <property type="entry name" value="GD_AH_second"/>
</dbReference>
<dbReference type="PANTHER" id="PTHR30536:SF5">
    <property type="entry name" value="ALTRONATE DEHYDRATASE"/>
    <property type="match status" value="1"/>
</dbReference>
<dbReference type="RefSeq" id="WP_018211354.1">
    <property type="nucleotide sequence ID" value="NZ_LK996017.1"/>
</dbReference>
<dbReference type="InterPro" id="IPR048332">
    <property type="entry name" value="GD_AH_C"/>
</dbReference>
<dbReference type="PATRIC" id="fig|49338.4.peg.2508"/>
<feature type="domain" description="D-galactarate/Altronate dehydratase C-terminal" evidence="4">
    <location>
        <begin position="142"/>
        <end position="383"/>
    </location>
</feature>
<evidence type="ECO:0000256" key="1">
    <source>
        <dbReference type="ARBA" id="ARBA00010986"/>
    </source>
</evidence>
<comment type="similarity">
    <text evidence="1">Belongs to the UxaA family.</text>
</comment>
<dbReference type="EMBL" id="LK996017">
    <property type="protein sequence ID" value="CDX02219.1"/>
    <property type="molecule type" value="Genomic_DNA"/>
</dbReference>
<gene>
    <name evidence="5" type="ORF">DPCES_2332</name>
</gene>
<dbReference type="Pfam" id="PF20629">
    <property type="entry name" value="GD_AH_C"/>
    <property type="match status" value="1"/>
</dbReference>
<proteinExistence type="inferred from homology"/>
<dbReference type="Pfam" id="PF04295">
    <property type="entry name" value="GD_AH_second"/>
    <property type="match status" value="1"/>
</dbReference>
<evidence type="ECO:0000259" key="4">
    <source>
        <dbReference type="Pfam" id="PF20629"/>
    </source>
</evidence>
<evidence type="ECO:0000313" key="5">
    <source>
        <dbReference type="EMBL" id="CDX02219.1"/>
    </source>
</evidence>
<feature type="domain" description="D-galactarate/Altronate dehydratase second" evidence="3">
    <location>
        <begin position="5"/>
        <end position="131"/>
    </location>
</feature>